<evidence type="ECO:0000313" key="1">
    <source>
        <dbReference type="EMBL" id="CAG8515001.1"/>
    </source>
</evidence>
<dbReference type="EMBL" id="CAJVPM010004596">
    <property type="protein sequence ID" value="CAG8515001.1"/>
    <property type="molecule type" value="Genomic_DNA"/>
</dbReference>
<name>A0ACA9L9T1_9GLOM</name>
<dbReference type="Proteomes" id="UP000789860">
    <property type="component" value="Unassembled WGS sequence"/>
</dbReference>
<comment type="caution">
    <text evidence="1">The sequence shown here is derived from an EMBL/GenBank/DDBJ whole genome shotgun (WGS) entry which is preliminary data.</text>
</comment>
<evidence type="ECO:0000313" key="2">
    <source>
        <dbReference type="Proteomes" id="UP000789860"/>
    </source>
</evidence>
<protein>
    <submittedName>
        <fullName evidence="1">708_t:CDS:1</fullName>
    </submittedName>
</protein>
<organism evidence="1 2">
    <name type="scientific">Scutellospora calospora</name>
    <dbReference type="NCBI Taxonomy" id="85575"/>
    <lineage>
        <taxon>Eukaryota</taxon>
        <taxon>Fungi</taxon>
        <taxon>Fungi incertae sedis</taxon>
        <taxon>Mucoromycota</taxon>
        <taxon>Glomeromycotina</taxon>
        <taxon>Glomeromycetes</taxon>
        <taxon>Diversisporales</taxon>
        <taxon>Gigasporaceae</taxon>
        <taxon>Scutellospora</taxon>
    </lineage>
</organism>
<feature type="non-terminal residue" evidence="1">
    <location>
        <position position="781"/>
    </location>
</feature>
<sequence length="781" mass="92421">EAVAKKIMPDLNHKIKDFQYHTWHITDWKNLENRVFGPEFKAGGWNWRLLLFPYGNFNYYNKDHVGIYLDFVNPKDGLHASAQFALVLWNQEEPTKFVSHNSYHFFAIGDRDWGFTEFYEKDKLFIPSDKLTRPLIENDSCNITALVRVFEDPKYIGLKYYGINTFINSVLQLLYHIKSFRKAVYQIPIECDKPAKSITSALQRIFYQLNVSDTVVETTELTKFFGWNTFIMDDVREFIKVLQDDLEDKMKNTKADGIINKLFVGTIKTYIKCDNVDYEYLYIEDYYDIQFSVKESESIHDSFTRFTREESLEGDNKYDAERYGLQVAKKRVTFESFPPVLRIYLEYNASDVKSKRQYEFPVEIDLEKYLSPDKPRSDKYRYLLHGALVHDNATNKYYSYIRPELNQGWIKFNNNRVTPESISEVIQPYMLVYIRECYVDELLSPILPKDIPKYEENSDLYMQTWVVTEETFKSHRGLGLVDFNNEQYPFSEGFKFKFLKESTYDDFKKMVSVKFEIPIEQIKFWVIKNRRNKSIRLHKPVIDNDFLGKSMEEVKTELTILDDELILYMEILEIPININDNFLPTKSLKTNEIIIFLKYFNTDTQSLEKANLSTSDIHSRIDSIFPILCKKMKFSPKTLFDIYEEYAPDMINKLISRYTFRMSGMQNGDIICFQKTLTKREIQKFIFTGHIYNILQFYESLSMNIIVQFKSKFGYRDPIPEFNLVLNKDSTFKTVAKQVAIYLNTDPLRLRFTSVDLYGKPKIEIDGTINQKLSEILQPAM</sequence>
<proteinExistence type="predicted"/>
<reference evidence="1" key="1">
    <citation type="submission" date="2021-06" db="EMBL/GenBank/DDBJ databases">
        <authorList>
            <person name="Kallberg Y."/>
            <person name="Tangrot J."/>
            <person name="Rosling A."/>
        </authorList>
    </citation>
    <scope>NUCLEOTIDE SEQUENCE</scope>
    <source>
        <strain evidence="1">AU212A</strain>
    </source>
</reference>
<keyword evidence="2" id="KW-1185">Reference proteome</keyword>
<gene>
    <name evidence="1" type="ORF">SCALOS_LOCUS3822</name>
</gene>
<accession>A0ACA9L9T1</accession>
<feature type="non-terminal residue" evidence="1">
    <location>
        <position position="1"/>
    </location>
</feature>